<sequence length="331" mass="36779">MTTTIKDLGEIELLNRLKKFMRCGQIDDDVAEINTINKSLLINTDLLVEKIHFSDEISNAKDIGWKCITTNISDLICSGSENIISFTVGLVLPPSTHWKWVENLYEGMLQAMQEFGGEIIGGDCSCGETKMISITAIGERNLPRLHRGNALPGDYIVSTGFHGLSRLGLALLTSEKLPSEAPVSPELVNRAINAHKRPYPALKALKTLIACKPQSTNWRAAGTDSSDGLIESIRGICQASNCQAVLSKTSILKHPDWPEDDIWDEWILNGGEDYELILSLPKDWAKSLSNKLKSAKIIGFIKEGKPNIFWDNLEQTKIDQSSLFRHFNSRT</sequence>
<dbReference type="CDD" id="cd02194">
    <property type="entry name" value="ThiL"/>
    <property type="match status" value="1"/>
</dbReference>
<feature type="binding site" evidence="1">
    <location>
        <position position="105"/>
    </location>
    <ligand>
        <name>ATP</name>
        <dbReference type="ChEBI" id="CHEBI:30616"/>
    </ligand>
</feature>
<dbReference type="Gene3D" id="3.90.650.10">
    <property type="entry name" value="PurM-like C-terminal domain"/>
    <property type="match status" value="1"/>
</dbReference>
<feature type="binding site" evidence="1">
    <location>
        <position position="45"/>
    </location>
    <ligand>
        <name>Mg(2+)</name>
        <dbReference type="ChEBI" id="CHEBI:18420"/>
        <label>1</label>
    </ligand>
</feature>
<feature type="binding site" evidence="1">
    <location>
        <position position="226"/>
    </location>
    <ligand>
        <name>ATP</name>
        <dbReference type="ChEBI" id="CHEBI:30616"/>
    </ligand>
</feature>
<feature type="binding site" evidence="1">
    <location>
        <position position="29"/>
    </location>
    <ligand>
        <name>Mg(2+)</name>
        <dbReference type="ChEBI" id="CHEBI:18420"/>
        <label>3</label>
    </ligand>
</feature>
<protein>
    <recommendedName>
        <fullName evidence="1">Thiamine-monophosphate kinase</fullName>
        <shortName evidence="1">TMP kinase</shortName>
        <shortName evidence="1">Thiamine-phosphate kinase</shortName>
        <ecNumber evidence="1">2.7.4.16</ecNumber>
    </recommendedName>
</protein>
<comment type="catalytic activity">
    <reaction evidence="1">
        <text>thiamine phosphate + ATP = thiamine diphosphate + ADP</text>
        <dbReference type="Rhea" id="RHEA:15913"/>
        <dbReference type="ChEBI" id="CHEBI:30616"/>
        <dbReference type="ChEBI" id="CHEBI:37575"/>
        <dbReference type="ChEBI" id="CHEBI:58937"/>
        <dbReference type="ChEBI" id="CHEBI:456216"/>
        <dbReference type="EC" id="2.7.4.16"/>
    </reaction>
</comment>
<dbReference type="Proteomes" id="UP000030392">
    <property type="component" value="Unassembled WGS sequence"/>
</dbReference>
<dbReference type="GO" id="GO:0009229">
    <property type="term" value="P:thiamine diphosphate biosynthetic process"/>
    <property type="evidence" value="ECO:0007669"/>
    <property type="project" value="UniProtKB-UniRule"/>
</dbReference>
<accession>A0A0A2C6Z8</accession>
<feature type="binding site" evidence="1">
    <location>
        <position position="52"/>
    </location>
    <ligand>
        <name>substrate</name>
    </ligand>
</feature>
<dbReference type="SUPFAM" id="SSF56042">
    <property type="entry name" value="PurM C-terminal domain-like"/>
    <property type="match status" value="1"/>
</dbReference>
<evidence type="ECO:0000313" key="3">
    <source>
        <dbReference type="EMBL" id="KGG20660.1"/>
    </source>
</evidence>
<feature type="binding site" evidence="1">
    <location>
        <position position="74"/>
    </location>
    <ligand>
        <name>Mg(2+)</name>
        <dbReference type="ChEBI" id="CHEBI:18420"/>
        <label>4</label>
    </ligand>
</feature>
<dbReference type="GO" id="GO:0005524">
    <property type="term" value="F:ATP binding"/>
    <property type="evidence" value="ECO:0007669"/>
    <property type="project" value="UniProtKB-UniRule"/>
</dbReference>
<dbReference type="GO" id="GO:0000287">
    <property type="term" value="F:magnesium ion binding"/>
    <property type="evidence" value="ECO:0007669"/>
    <property type="project" value="UniProtKB-UniRule"/>
</dbReference>
<dbReference type="PANTHER" id="PTHR30270">
    <property type="entry name" value="THIAMINE-MONOPHOSPHATE KINASE"/>
    <property type="match status" value="1"/>
</dbReference>
<dbReference type="GO" id="GO:0009030">
    <property type="term" value="F:thiamine-phosphate kinase activity"/>
    <property type="evidence" value="ECO:0007669"/>
    <property type="project" value="UniProtKB-UniRule"/>
</dbReference>
<dbReference type="Pfam" id="PF00586">
    <property type="entry name" value="AIRS"/>
    <property type="match status" value="1"/>
</dbReference>
<dbReference type="NCBIfam" id="TIGR01379">
    <property type="entry name" value="thiL"/>
    <property type="match status" value="1"/>
</dbReference>
<dbReference type="GO" id="GO:0009228">
    <property type="term" value="P:thiamine biosynthetic process"/>
    <property type="evidence" value="ECO:0007669"/>
    <property type="project" value="UniProtKB-KW"/>
</dbReference>
<comment type="similarity">
    <text evidence="1">Belongs to the thiamine-monophosphate kinase family.</text>
</comment>
<dbReference type="HAMAP" id="MF_02128">
    <property type="entry name" value="TMP_kinase"/>
    <property type="match status" value="1"/>
</dbReference>
<feature type="binding site" evidence="1">
    <location>
        <position position="45"/>
    </location>
    <ligand>
        <name>Mg(2+)</name>
        <dbReference type="ChEBI" id="CHEBI:18420"/>
        <label>2</label>
    </ligand>
</feature>
<keyword evidence="1" id="KW-0479">Metal-binding</keyword>
<dbReference type="InterPro" id="IPR036921">
    <property type="entry name" value="PurM-like_N_sf"/>
</dbReference>
<keyword evidence="1" id="KW-0547">Nucleotide-binding</keyword>
<organism evidence="3 4">
    <name type="scientific">Prochlorococcus marinus str. PAC1</name>
    <dbReference type="NCBI Taxonomy" id="59924"/>
    <lineage>
        <taxon>Bacteria</taxon>
        <taxon>Bacillati</taxon>
        <taxon>Cyanobacteriota</taxon>
        <taxon>Cyanophyceae</taxon>
        <taxon>Synechococcales</taxon>
        <taxon>Prochlorococcaceae</taxon>
        <taxon>Prochlorococcus</taxon>
    </lineage>
</organism>
<gene>
    <name evidence="1" type="primary">thiL</name>
    <name evidence="3" type="ORF">EV03_1161</name>
</gene>
<dbReference type="AlphaFoldDB" id="A0A0A2C6Z8"/>
<comment type="miscellaneous">
    <text evidence="1">Reaction mechanism of ThiL seems to utilize a direct, inline transfer of the gamma-phosphate of ATP to TMP rather than a phosphorylated enzyme intermediate.</text>
</comment>
<feature type="binding site" evidence="1">
    <location>
        <position position="29"/>
    </location>
    <ligand>
        <name>Mg(2+)</name>
        <dbReference type="ChEBI" id="CHEBI:18420"/>
        <label>4</label>
    </ligand>
</feature>
<keyword evidence="1 3" id="KW-0418">Kinase</keyword>
<keyword evidence="1" id="KW-0067">ATP-binding</keyword>
<evidence type="ECO:0000313" key="4">
    <source>
        <dbReference type="Proteomes" id="UP000030392"/>
    </source>
</evidence>
<dbReference type="UniPathway" id="UPA00060">
    <property type="reaction ID" value="UER00142"/>
</dbReference>
<feature type="binding site" evidence="1">
    <location>
        <position position="224"/>
    </location>
    <ligand>
        <name>Mg(2+)</name>
        <dbReference type="ChEBI" id="CHEBI:18420"/>
        <label>3</label>
    </ligand>
</feature>
<dbReference type="InterPro" id="IPR006283">
    <property type="entry name" value="ThiL-like"/>
</dbReference>
<comment type="function">
    <text evidence="1">Catalyzes the ATP-dependent phosphorylation of thiamine-monophosphate (TMP) to form thiamine-pyrophosphate (TPP), the active form of vitamin B1.</text>
</comment>
<feature type="binding site" evidence="1">
    <location>
        <position position="74"/>
    </location>
    <ligand>
        <name>Mg(2+)</name>
        <dbReference type="ChEBI" id="CHEBI:18420"/>
        <label>3</label>
    </ligand>
</feature>
<dbReference type="PIRSF" id="PIRSF005303">
    <property type="entry name" value="Thiam_monoph_kin"/>
    <property type="match status" value="1"/>
</dbReference>
<dbReference type="EMBL" id="JNAX01000011">
    <property type="protein sequence ID" value="KGG20660.1"/>
    <property type="molecule type" value="Genomic_DNA"/>
</dbReference>
<comment type="caution">
    <text evidence="1">Lacks conserved residue(s) required for the propagation of feature annotation.</text>
</comment>
<evidence type="ECO:0000259" key="2">
    <source>
        <dbReference type="Pfam" id="PF00586"/>
    </source>
</evidence>
<feature type="binding site" evidence="1">
    <location>
        <position position="123"/>
    </location>
    <ligand>
        <name>Mg(2+)</name>
        <dbReference type="ChEBI" id="CHEBI:18420"/>
        <label>1</label>
    </ligand>
</feature>
<keyword evidence="1 3" id="KW-0808">Transferase</keyword>
<feature type="domain" description="PurM-like N-terminal" evidence="2">
    <location>
        <begin position="35"/>
        <end position="139"/>
    </location>
</feature>
<feature type="binding site" evidence="1">
    <location>
        <position position="324"/>
    </location>
    <ligand>
        <name>substrate</name>
    </ligand>
</feature>
<comment type="caution">
    <text evidence="3">The sequence shown here is derived from an EMBL/GenBank/DDBJ whole genome shotgun (WGS) entry which is preliminary data.</text>
</comment>
<dbReference type="Gene3D" id="3.30.1330.10">
    <property type="entry name" value="PurM-like, N-terminal domain"/>
    <property type="match status" value="1"/>
</dbReference>
<dbReference type="EC" id="2.7.4.16" evidence="1"/>
<dbReference type="InterPro" id="IPR016188">
    <property type="entry name" value="PurM-like_N"/>
</dbReference>
<keyword evidence="1" id="KW-0784">Thiamine biosynthesis</keyword>
<feature type="binding site" evidence="1">
    <location>
        <begin position="122"/>
        <end position="123"/>
    </location>
    <ligand>
        <name>ATP</name>
        <dbReference type="ChEBI" id="CHEBI:30616"/>
    </ligand>
</feature>
<reference evidence="4" key="1">
    <citation type="journal article" date="2014" name="Sci. Data">
        <title>Genomes of diverse isolates of the marine cyanobacterium Prochlorococcus.</title>
        <authorList>
            <person name="Biller S."/>
            <person name="Berube P."/>
            <person name="Thompson J."/>
            <person name="Kelly L."/>
            <person name="Roggensack S."/>
            <person name="Awad L."/>
            <person name="Roache-Johnson K."/>
            <person name="Ding H."/>
            <person name="Giovannoni S.J."/>
            <person name="Moore L.R."/>
            <person name="Chisholm S.W."/>
        </authorList>
    </citation>
    <scope>NUCLEOTIDE SEQUENCE [LARGE SCALE GENOMIC DNA]</scope>
    <source>
        <strain evidence="4">PAC1</strain>
    </source>
</reference>
<dbReference type="SUPFAM" id="SSF55326">
    <property type="entry name" value="PurM N-terminal domain-like"/>
    <property type="match status" value="1"/>
</dbReference>
<dbReference type="InterPro" id="IPR036676">
    <property type="entry name" value="PurM-like_C_sf"/>
</dbReference>
<dbReference type="PANTHER" id="PTHR30270:SF0">
    <property type="entry name" value="THIAMINE-MONOPHOSPHATE KINASE"/>
    <property type="match status" value="1"/>
</dbReference>
<feature type="binding site" evidence="1">
    <location>
        <position position="74"/>
    </location>
    <ligand>
        <name>Mg(2+)</name>
        <dbReference type="ChEBI" id="CHEBI:18420"/>
        <label>2</label>
    </ligand>
</feature>
<feature type="binding site" evidence="1">
    <location>
        <position position="44"/>
    </location>
    <ligand>
        <name>Mg(2+)</name>
        <dbReference type="ChEBI" id="CHEBI:18420"/>
        <label>1</label>
    </ligand>
</feature>
<dbReference type="RefSeq" id="WP_036906092.1">
    <property type="nucleotide sequence ID" value="NZ_CP138967.1"/>
</dbReference>
<feature type="binding site" evidence="1">
    <location>
        <position position="227"/>
    </location>
    <ligand>
        <name>Mg(2+)</name>
        <dbReference type="ChEBI" id="CHEBI:18420"/>
        <label>5</label>
    </ligand>
</feature>
<feature type="binding site" evidence="1">
    <location>
        <position position="147"/>
    </location>
    <ligand>
        <name>ATP</name>
        <dbReference type="ChEBI" id="CHEBI:30616"/>
    </ligand>
</feature>
<proteinExistence type="inferred from homology"/>
<name>A0A0A2C6Z8_PROMR</name>
<feature type="binding site" evidence="1">
    <location>
        <position position="272"/>
    </location>
    <ligand>
        <name>substrate</name>
    </ligand>
</feature>
<evidence type="ECO:0000256" key="1">
    <source>
        <dbReference type="HAMAP-Rule" id="MF_02128"/>
    </source>
</evidence>
<keyword evidence="1" id="KW-0460">Magnesium</keyword>
<comment type="pathway">
    <text evidence="1">Cofactor biosynthesis; thiamine diphosphate biosynthesis; thiamine diphosphate from thiamine phosphate: step 1/1.</text>
</comment>